<keyword evidence="3 6" id="KW-0812">Transmembrane</keyword>
<dbReference type="InterPro" id="IPR050638">
    <property type="entry name" value="AA-Vitamin_Transporters"/>
</dbReference>
<feature type="domain" description="EamA" evidence="7">
    <location>
        <begin position="155"/>
        <end position="285"/>
    </location>
</feature>
<dbReference type="PANTHER" id="PTHR32322">
    <property type="entry name" value="INNER MEMBRANE TRANSPORTER"/>
    <property type="match status" value="1"/>
</dbReference>
<feature type="transmembrane region" description="Helical" evidence="6">
    <location>
        <begin position="249"/>
        <end position="266"/>
    </location>
</feature>
<keyword evidence="9" id="KW-1185">Reference proteome</keyword>
<keyword evidence="5 6" id="KW-0472">Membrane</keyword>
<organism evidence="8 9">
    <name type="scientific">Roseibaca calidilacus</name>
    <dbReference type="NCBI Taxonomy" id="1666912"/>
    <lineage>
        <taxon>Bacteria</taxon>
        <taxon>Pseudomonadati</taxon>
        <taxon>Pseudomonadota</taxon>
        <taxon>Alphaproteobacteria</taxon>
        <taxon>Rhodobacterales</taxon>
        <taxon>Paracoccaceae</taxon>
        <taxon>Roseinatronobacter</taxon>
    </lineage>
</organism>
<evidence type="ECO:0000256" key="4">
    <source>
        <dbReference type="ARBA" id="ARBA00022989"/>
    </source>
</evidence>
<feature type="transmembrane region" description="Helical" evidence="6">
    <location>
        <begin position="272"/>
        <end position="289"/>
    </location>
</feature>
<feature type="domain" description="EamA" evidence="7">
    <location>
        <begin position="8"/>
        <end position="141"/>
    </location>
</feature>
<feature type="transmembrane region" description="Helical" evidence="6">
    <location>
        <begin position="183"/>
        <end position="204"/>
    </location>
</feature>
<feature type="transmembrane region" description="Helical" evidence="6">
    <location>
        <begin position="153"/>
        <end position="174"/>
    </location>
</feature>
<protein>
    <submittedName>
        <fullName evidence="8">EamA-like transporter family protein</fullName>
    </submittedName>
</protein>
<dbReference type="EMBL" id="FBYC01000004">
    <property type="protein sequence ID" value="CUX81727.1"/>
    <property type="molecule type" value="Genomic_DNA"/>
</dbReference>
<dbReference type="InterPro" id="IPR000620">
    <property type="entry name" value="EamA_dom"/>
</dbReference>
<evidence type="ECO:0000256" key="2">
    <source>
        <dbReference type="ARBA" id="ARBA00007362"/>
    </source>
</evidence>
<sequence length="300" mass="30991">MQRSELQGTALLVLTAASFGAAPFLIALAVQHFPPLTLGALRAAFGLPLLLIVAGLIGKPGWNGGEAVVTALVGGILVIATPFVTLAVGLQYIPSGMGGLLYATMPIFTLALAAVFLRDEPVTLEQTLRIVLGLGGVALIAGPSFLGNSLSQAGIGTLFTLLAPLSYAAGNVWFRRRKPVSPLLLNAAMFAVGAVATWPLALLVDGRVSVEPSGSVIGILAALIVLATVAPAILNYMLVRQVGANRASLVMFVMPGFSVLLGMVFLNERLPLLAFGGLALVILAARGPMPRLRRPAMAAE</sequence>
<comment type="subcellular location">
    <subcellularLocation>
        <location evidence="1">Membrane</location>
        <topology evidence="1">Multi-pass membrane protein</topology>
    </subcellularLocation>
</comment>
<evidence type="ECO:0000256" key="1">
    <source>
        <dbReference type="ARBA" id="ARBA00004141"/>
    </source>
</evidence>
<feature type="transmembrane region" description="Helical" evidence="6">
    <location>
        <begin position="216"/>
        <end position="237"/>
    </location>
</feature>
<evidence type="ECO:0000256" key="3">
    <source>
        <dbReference type="ARBA" id="ARBA00022692"/>
    </source>
</evidence>
<dbReference type="PANTHER" id="PTHR32322:SF2">
    <property type="entry name" value="EAMA DOMAIN-CONTAINING PROTEIN"/>
    <property type="match status" value="1"/>
</dbReference>
<dbReference type="InterPro" id="IPR037185">
    <property type="entry name" value="EmrE-like"/>
</dbReference>
<evidence type="ECO:0000313" key="8">
    <source>
        <dbReference type="EMBL" id="CUX81727.1"/>
    </source>
</evidence>
<feature type="transmembrane region" description="Helical" evidence="6">
    <location>
        <begin position="69"/>
        <end position="93"/>
    </location>
</feature>
<dbReference type="RefSeq" id="WP_072246153.1">
    <property type="nucleotide sequence ID" value="NZ_FBYC01000004.1"/>
</dbReference>
<feature type="transmembrane region" description="Helical" evidence="6">
    <location>
        <begin position="12"/>
        <end position="33"/>
    </location>
</feature>
<evidence type="ECO:0000259" key="7">
    <source>
        <dbReference type="Pfam" id="PF00892"/>
    </source>
</evidence>
<evidence type="ECO:0000256" key="6">
    <source>
        <dbReference type="SAM" id="Phobius"/>
    </source>
</evidence>
<evidence type="ECO:0000313" key="9">
    <source>
        <dbReference type="Proteomes" id="UP000182045"/>
    </source>
</evidence>
<feature type="transmembrane region" description="Helical" evidence="6">
    <location>
        <begin position="39"/>
        <end position="57"/>
    </location>
</feature>
<feature type="transmembrane region" description="Helical" evidence="6">
    <location>
        <begin position="99"/>
        <end position="117"/>
    </location>
</feature>
<feature type="transmembrane region" description="Helical" evidence="6">
    <location>
        <begin position="129"/>
        <end position="147"/>
    </location>
</feature>
<dbReference type="Proteomes" id="UP000182045">
    <property type="component" value="Unassembled WGS sequence"/>
</dbReference>
<reference evidence="8 9" key="1">
    <citation type="submission" date="2016-01" db="EMBL/GenBank/DDBJ databases">
        <authorList>
            <person name="Varghese N."/>
        </authorList>
    </citation>
    <scope>NUCLEOTIDE SEQUENCE [LARGE SCALE GENOMIC DNA]</scope>
    <source>
        <strain evidence="8 9">HL-91</strain>
    </source>
</reference>
<comment type="caution">
    <text evidence="8">The sequence shown here is derived from an EMBL/GenBank/DDBJ whole genome shotgun (WGS) entry which is preliminary data.</text>
</comment>
<comment type="similarity">
    <text evidence="2">Belongs to the EamA transporter family.</text>
</comment>
<name>A0ABP2BWY9_9RHOB</name>
<dbReference type="Pfam" id="PF00892">
    <property type="entry name" value="EamA"/>
    <property type="match status" value="2"/>
</dbReference>
<proteinExistence type="inferred from homology"/>
<gene>
    <name evidence="8" type="ORF">Ga0058931_1942</name>
</gene>
<keyword evidence="4 6" id="KW-1133">Transmembrane helix</keyword>
<accession>A0ABP2BWY9</accession>
<evidence type="ECO:0000256" key="5">
    <source>
        <dbReference type="ARBA" id="ARBA00023136"/>
    </source>
</evidence>
<dbReference type="SUPFAM" id="SSF103481">
    <property type="entry name" value="Multidrug resistance efflux transporter EmrE"/>
    <property type="match status" value="2"/>
</dbReference>